<dbReference type="Gene3D" id="2.120.10.30">
    <property type="entry name" value="TolB, C-terminal domain"/>
    <property type="match status" value="1"/>
</dbReference>
<dbReference type="InterPro" id="IPR018119">
    <property type="entry name" value="Strictosidine_synth_cons-reg"/>
</dbReference>
<sequence length="483" mass="53020">MKFITFLLPVAVAAIVDIFLYGGSGRKRVFESIYKHIDDSREAAKWLGLRVAVKPQDVKILEYDGTVQGAEAFLEDPRGGGVYTGLIDGRIVKLISDDAYEVVACLGSNCQEKGGCSLSESKEKQKMRDILGDGQFCSRPLGLQFASGVSTPSGKDHKGKDLYVADVFRGILRISSSTQPSKFPSKTAFDLVLSEVNERPLFFPNSLLMISDGSHKTTSDNPSPSKLYLTDSSATNNFGTQGRIALEPTPTGRLIELDLTGKDRKPPVVLLDQLGFPNGLAPSPDRDALLMVETNRRSIKKVFISGPRRGQVEEWSENLPFIPDNLVQLPNGLGYLVAACVSRKMPTSATSLSSSSLLQILKALHRRIVNFLLFDHREILANLIYPVTEFEILSKATDWVLQRGVTGGGHIFHLDNGGVVKRWISLPPSCPSVSEAAVVSWETEKDKKKNTLSEDTHFLLVGSFRKLPICKISLQALLGKEMK</sequence>
<keyword evidence="6" id="KW-1185">Reference proteome</keyword>
<evidence type="ECO:0000256" key="1">
    <source>
        <dbReference type="ARBA" id="ARBA00009191"/>
    </source>
</evidence>
<proteinExistence type="inferred from homology"/>
<evidence type="ECO:0000259" key="4">
    <source>
        <dbReference type="Pfam" id="PF03088"/>
    </source>
</evidence>
<dbReference type="InterPro" id="IPR011042">
    <property type="entry name" value="6-blade_b-propeller_TolB-like"/>
</dbReference>
<dbReference type="GeneID" id="94427062"/>
<gene>
    <name evidence="5" type="ORF">CSUI_003655</name>
</gene>
<accession>A0A2C6L4P6</accession>
<dbReference type="AlphaFoldDB" id="A0A2C6L4P6"/>
<dbReference type="GO" id="GO:0012505">
    <property type="term" value="C:endomembrane system"/>
    <property type="evidence" value="ECO:0007669"/>
    <property type="project" value="TreeGrafter"/>
</dbReference>
<evidence type="ECO:0000256" key="2">
    <source>
        <dbReference type="ARBA" id="ARBA00022553"/>
    </source>
</evidence>
<dbReference type="RefSeq" id="XP_067924163.1">
    <property type="nucleotide sequence ID" value="XM_068063851.1"/>
</dbReference>
<dbReference type="EMBL" id="MIGC01001653">
    <property type="protein sequence ID" value="PHJ22486.1"/>
    <property type="molecule type" value="Genomic_DNA"/>
</dbReference>
<keyword evidence="3" id="KW-0325">Glycoprotein</keyword>
<comment type="similarity">
    <text evidence="1">Belongs to the strictosidine synthase family.</text>
</comment>
<feature type="domain" description="Strictosidine synthase conserved region" evidence="4">
    <location>
        <begin position="225"/>
        <end position="306"/>
    </location>
</feature>
<name>A0A2C6L4P6_9APIC</name>
<evidence type="ECO:0000313" key="6">
    <source>
        <dbReference type="Proteomes" id="UP000221165"/>
    </source>
</evidence>
<evidence type="ECO:0000256" key="3">
    <source>
        <dbReference type="ARBA" id="ARBA00023180"/>
    </source>
</evidence>
<dbReference type="GO" id="GO:0016787">
    <property type="term" value="F:hydrolase activity"/>
    <property type="evidence" value="ECO:0007669"/>
    <property type="project" value="TreeGrafter"/>
</dbReference>
<dbReference type="VEuPathDB" id="ToxoDB:CSUI_003655"/>
<reference evidence="5 6" key="1">
    <citation type="journal article" date="2017" name="Int. J. Parasitol.">
        <title>The genome of the protozoan parasite Cystoisospora suis and a reverse vaccinology approach to identify vaccine candidates.</title>
        <authorList>
            <person name="Palmieri N."/>
            <person name="Shrestha A."/>
            <person name="Ruttkowski B."/>
            <person name="Beck T."/>
            <person name="Vogl C."/>
            <person name="Tomley F."/>
            <person name="Blake D.P."/>
            <person name="Joachim A."/>
        </authorList>
    </citation>
    <scope>NUCLEOTIDE SEQUENCE [LARGE SCALE GENOMIC DNA]</scope>
    <source>
        <strain evidence="5 6">Wien I</strain>
    </source>
</reference>
<protein>
    <submittedName>
        <fullName evidence="5">Strictosidine synthase subfamily</fullName>
    </submittedName>
</protein>
<comment type="caution">
    <text evidence="5">The sequence shown here is derived from an EMBL/GenBank/DDBJ whole genome shotgun (WGS) entry which is preliminary data.</text>
</comment>
<dbReference type="OrthoDB" id="5307922at2759"/>
<dbReference type="PANTHER" id="PTHR10426">
    <property type="entry name" value="STRICTOSIDINE SYNTHASE-RELATED"/>
    <property type="match status" value="1"/>
</dbReference>
<evidence type="ECO:0000313" key="5">
    <source>
        <dbReference type="EMBL" id="PHJ22486.1"/>
    </source>
</evidence>
<dbReference type="Proteomes" id="UP000221165">
    <property type="component" value="Unassembled WGS sequence"/>
</dbReference>
<dbReference type="PANTHER" id="PTHR10426:SF88">
    <property type="entry name" value="ADIPOCYTE PLASMA MEMBRANE-ASSOCIATED PROTEIN HEMOMUCIN-RELATED"/>
    <property type="match status" value="1"/>
</dbReference>
<dbReference type="SUPFAM" id="SSF63829">
    <property type="entry name" value="Calcium-dependent phosphotriesterase"/>
    <property type="match status" value="1"/>
</dbReference>
<organism evidence="5 6">
    <name type="scientific">Cystoisospora suis</name>
    <dbReference type="NCBI Taxonomy" id="483139"/>
    <lineage>
        <taxon>Eukaryota</taxon>
        <taxon>Sar</taxon>
        <taxon>Alveolata</taxon>
        <taxon>Apicomplexa</taxon>
        <taxon>Conoidasida</taxon>
        <taxon>Coccidia</taxon>
        <taxon>Eucoccidiorida</taxon>
        <taxon>Eimeriorina</taxon>
        <taxon>Sarcocystidae</taxon>
        <taxon>Cystoisospora</taxon>
    </lineage>
</organism>
<dbReference type="Pfam" id="PF03088">
    <property type="entry name" value="Str_synth"/>
    <property type="match status" value="1"/>
</dbReference>
<keyword evidence="2" id="KW-0597">Phosphoprotein</keyword>